<protein>
    <recommendedName>
        <fullName evidence="4">HTH cro/C1-type domain-containing protein</fullName>
    </recommendedName>
</protein>
<sequence length="421" mass="45746">MRTSGYGGEDETAVEQPHFGRRLKAIRLKQGLHQSDLAGAGMSTGYLSRLESGDRPPTPRAIAYLAAKLGVDAAFLTQRPRGSLSEILAATASAPRSADSIAALSRAVHEDTFDDPGARWHALWLLSRRSSQQGDHEVERTLLLELVALSEGLGTPELRARAHLQHARCMRALGDMRAALPAAELAVAITRESGLSAADTMGALMVLISVEAESGSLDTATRHAQILEQEFLAGALPSQAAEILWVAAMVRVRKGDFPSAMRRLESAIDRLDSTEDLGLWTRLRAAAAAAAMQSATPHLEAARHWIAEAEMAVSLIGTALQIQEIRSLQAHLAFHENRWDDARQLCDTVLNDDQLRLSYRDRVRLQILDGRLMIMDGWVGAGIKNLENLGRQAAETQNFDLAAQVWHSLAMTLAAIHAPPP</sequence>
<dbReference type="Gene3D" id="1.10.260.40">
    <property type="entry name" value="lambda repressor-like DNA-binding domains"/>
    <property type="match status" value="1"/>
</dbReference>
<proteinExistence type="predicted"/>
<reference evidence="5 6" key="1">
    <citation type="submission" date="2021-01" db="EMBL/GenBank/DDBJ databases">
        <title>Whole genome shotgun sequence of Actinoplanes humidus NBRC 14915.</title>
        <authorList>
            <person name="Komaki H."/>
            <person name="Tamura T."/>
        </authorList>
    </citation>
    <scope>NUCLEOTIDE SEQUENCE [LARGE SCALE GENOMIC DNA]</scope>
    <source>
        <strain evidence="5 6">NBRC 14915</strain>
    </source>
</reference>
<dbReference type="Gene3D" id="1.25.40.10">
    <property type="entry name" value="Tetratricopeptide repeat domain"/>
    <property type="match status" value="1"/>
</dbReference>
<dbReference type="CDD" id="cd00093">
    <property type="entry name" value="HTH_XRE"/>
    <property type="match status" value="1"/>
</dbReference>
<gene>
    <name evidence="5" type="ORF">Ahu01nite_076550</name>
</gene>
<keyword evidence="1" id="KW-0805">Transcription regulation</keyword>
<dbReference type="EMBL" id="BOMN01000111">
    <property type="protein sequence ID" value="GIE24553.1"/>
    <property type="molecule type" value="Genomic_DNA"/>
</dbReference>
<keyword evidence="2" id="KW-0238">DNA-binding</keyword>
<feature type="domain" description="HTH cro/C1-type" evidence="4">
    <location>
        <begin position="23"/>
        <end position="76"/>
    </location>
</feature>
<dbReference type="SUPFAM" id="SSF48452">
    <property type="entry name" value="TPR-like"/>
    <property type="match status" value="1"/>
</dbReference>
<organism evidence="5 6">
    <name type="scientific">Winogradskya humida</name>
    <dbReference type="NCBI Taxonomy" id="113566"/>
    <lineage>
        <taxon>Bacteria</taxon>
        <taxon>Bacillati</taxon>
        <taxon>Actinomycetota</taxon>
        <taxon>Actinomycetes</taxon>
        <taxon>Micromonosporales</taxon>
        <taxon>Micromonosporaceae</taxon>
        <taxon>Winogradskya</taxon>
    </lineage>
</organism>
<dbReference type="RefSeq" id="WP_203841563.1">
    <property type="nucleotide sequence ID" value="NZ_BAAATV010000019.1"/>
</dbReference>
<dbReference type="PANTHER" id="PTHR46797:SF23">
    <property type="entry name" value="HTH-TYPE TRANSCRIPTIONAL REGULATOR SUTR"/>
    <property type="match status" value="1"/>
</dbReference>
<keyword evidence="6" id="KW-1185">Reference proteome</keyword>
<dbReference type="Proteomes" id="UP000603200">
    <property type="component" value="Unassembled WGS sequence"/>
</dbReference>
<evidence type="ECO:0000256" key="1">
    <source>
        <dbReference type="ARBA" id="ARBA00023015"/>
    </source>
</evidence>
<dbReference type="Pfam" id="PF13560">
    <property type="entry name" value="HTH_31"/>
    <property type="match status" value="1"/>
</dbReference>
<evidence type="ECO:0000259" key="4">
    <source>
        <dbReference type="PROSITE" id="PS50943"/>
    </source>
</evidence>
<name>A0ABQ4A149_9ACTN</name>
<evidence type="ECO:0000313" key="6">
    <source>
        <dbReference type="Proteomes" id="UP000603200"/>
    </source>
</evidence>
<evidence type="ECO:0000313" key="5">
    <source>
        <dbReference type="EMBL" id="GIE24553.1"/>
    </source>
</evidence>
<dbReference type="InterPro" id="IPR001387">
    <property type="entry name" value="Cro/C1-type_HTH"/>
</dbReference>
<dbReference type="PROSITE" id="PS50943">
    <property type="entry name" value="HTH_CROC1"/>
    <property type="match status" value="1"/>
</dbReference>
<dbReference type="InterPro" id="IPR050807">
    <property type="entry name" value="TransReg_Diox_bact_type"/>
</dbReference>
<evidence type="ECO:0000256" key="3">
    <source>
        <dbReference type="ARBA" id="ARBA00023163"/>
    </source>
</evidence>
<dbReference type="InterPro" id="IPR011990">
    <property type="entry name" value="TPR-like_helical_dom_sf"/>
</dbReference>
<comment type="caution">
    <text evidence="5">The sequence shown here is derived from an EMBL/GenBank/DDBJ whole genome shotgun (WGS) entry which is preliminary data.</text>
</comment>
<dbReference type="InterPro" id="IPR010982">
    <property type="entry name" value="Lambda_DNA-bd_dom_sf"/>
</dbReference>
<dbReference type="PANTHER" id="PTHR46797">
    <property type="entry name" value="HTH-TYPE TRANSCRIPTIONAL REGULATOR"/>
    <property type="match status" value="1"/>
</dbReference>
<evidence type="ECO:0000256" key="2">
    <source>
        <dbReference type="ARBA" id="ARBA00023125"/>
    </source>
</evidence>
<accession>A0ABQ4A149</accession>
<dbReference type="SMART" id="SM00530">
    <property type="entry name" value="HTH_XRE"/>
    <property type="match status" value="1"/>
</dbReference>
<keyword evidence="3" id="KW-0804">Transcription</keyword>
<dbReference type="SUPFAM" id="SSF47413">
    <property type="entry name" value="lambda repressor-like DNA-binding domains"/>
    <property type="match status" value="1"/>
</dbReference>